<dbReference type="GO" id="GO:0009341">
    <property type="term" value="C:beta-galactosidase complex"/>
    <property type="evidence" value="ECO:0007669"/>
    <property type="project" value="InterPro"/>
</dbReference>
<organism evidence="6 7">
    <name type="scientific">Lautropia dentalis</name>
    <dbReference type="NCBI Taxonomy" id="2490857"/>
    <lineage>
        <taxon>Bacteria</taxon>
        <taxon>Pseudomonadati</taxon>
        <taxon>Pseudomonadota</taxon>
        <taxon>Betaproteobacteria</taxon>
        <taxon>Burkholderiales</taxon>
        <taxon>Burkholderiaceae</taxon>
        <taxon>Lautropia</taxon>
    </lineage>
</organism>
<feature type="compositionally biased region" description="Low complexity" evidence="3">
    <location>
        <begin position="279"/>
        <end position="289"/>
    </location>
</feature>
<dbReference type="InterPro" id="IPR013529">
    <property type="entry name" value="Glyco_hydro_42_N"/>
</dbReference>
<feature type="chain" id="PRO_5019521213" description="Glycoside hydrolase family 42 N-terminal domain-containing protein" evidence="4">
    <location>
        <begin position="38"/>
        <end position="867"/>
    </location>
</feature>
<keyword evidence="4" id="KW-0732">Signal</keyword>
<dbReference type="RefSeq" id="WP_125095016.1">
    <property type="nucleotide sequence ID" value="NZ_RRUE01000001.1"/>
</dbReference>
<dbReference type="SUPFAM" id="SSF51445">
    <property type="entry name" value="(Trans)glycosidases"/>
    <property type="match status" value="1"/>
</dbReference>
<reference evidence="6 7" key="1">
    <citation type="submission" date="2018-11" db="EMBL/GenBank/DDBJ databases">
        <title>Genome sequencing of Lautropia sp. KCOM 2505 (= ChDC F240).</title>
        <authorList>
            <person name="Kook J.-K."/>
            <person name="Park S.-N."/>
            <person name="Lim Y.K."/>
        </authorList>
    </citation>
    <scope>NUCLEOTIDE SEQUENCE [LARGE SCALE GENOMIC DNA]</scope>
    <source>
        <strain evidence="6 7">KCOM 2505</strain>
    </source>
</reference>
<comment type="caution">
    <text evidence="6">The sequence shown here is derived from an EMBL/GenBank/DDBJ whole genome shotgun (WGS) entry which is preliminary data.</text>
</comment>
<dbReference type="Gene3D" id="3.20.20.80">
    <property type="entry name" value="Glycosidases"/>
    <property type="match status" value="1"/>
</dbReference>
<feature type="region of interest" description="Disordered" evidence="3">
    <location>
        <begin position="270"/>
        <end position="331"/>
    </location>
</feature>
<dbReference type="Gene3D" id="2.60.120.430">
    <property type="entry name" value="Galactose-binding lectin"/>
    <property type="match status" value="1"/>
</dbReference>
<accession>A0A426FSE0</accession>
<dbReference type="EMBL" id="RRUE01000001">
    <property type="protein sequence ID" value="RRN45587.1"/>
    <property type="molecule type" value="Genomic_DNA"/>
</dbReference>
<protein>
    <recommendedName>
        <fullName evidence="5">Glycoside hydrolase family 42 N-terminal domain-containing protein</fullName>
    </recommendedName>
</protein>
<feature type="signal peptide" evidence="4">
    <location>
        <begin position="1"/>
        <end position="37"/>
    </location>
</feature>
<keyword evidence="1" id="KW-0378">Hydrolase</keyword>
<keyword evidence="2" id="KW-0326">Glycosidase</keyword>
<dbReference type="Proteomes" id="UP000270261">
    <property type="component" value="Unassembled WGS sequence"/>
</dbReference>
<keyword evidence="7" id="KW-1185">Reference proteome</keyword>
<evidence type="ECO:0000313" key="7">
    <source>
        <dbReference type="Proteomes" id="UP000270261"/>
    </source>
</evidence>
<dbReference type="GO" id="GO:0004565">
    <property type="term" value="F:beta-galactosidase activity"/>
    <property type="evidence" value="ECO:0007669"/>
    <property type="project" value="InterPro"/>
</dbReference>
<gene>
    <name evidence="6" type="ORF">EHV23_05315</name>
</gene>
<dbReference type="InterPro" id="IPR017853">
    <property type="entry name" value="GH"/>
</dbReference>
<sequence>MISYDFPVSATPSSTRRRLARVTLALALALPLPMASAQLVADPAVTDAAAQKDTLPYVVEKAGPGAPNVSPVDSDGFVTLAFAPVANGAQEPGWLVLRPREGVWNWQAVQSLRMHIQNAMPWALTLLLQLEDEKGQQLQATLALPPSGPFALGLPLQATLPLQMGMRAGPVIPWVAKDAATGLVETTTGTIDTAHIKAVRIGMPPPGAEQKIRLGKLFLAPIGTDDLRDAYTDIVDAWGQYTRSDWPGKYHLPTKIARALAANAPEEVQRAEAARLQKGASAAAGSSNGHEATTKKRHGKSERSRRHARKSAAKQRAHGRKLTRAQKARREKAWDAAVKDARADFALYARQADQQLAKALAAQQDSESGANATALDRFGGLRDLEGGGHGTGWFRTGKLVLKDGSQRHILITPEGNPFLSFGVNAVQRDNSETFVGGRKFQFTGLPVKGMQEYRFLRRKDSTEALPADSGAQQNRRFLKGETFNFYQANLFRRDGKDWPQRWVTRTGKRLKAWGFNTVGAWSDESIMHSRMPYTRIAHVSGPFARLSDGSNWWSGIPDPFDPAFGMALEQTLRKEATGSENDPYLIGWFVDNELGWGDGSAQDPQVRYAVAYSALTMDAAKPQAHAKRAFVGLLKKRYDGNVQELAKAWQRPVNDWKQVEGALQGEQLPDGKNPQVAADLSAFLRLHADSYYGQVKKALKKHAPHHLYLGSRFAGRTPESVASCAKWCDVISFNLYIPSLKEGFEAEDFARTDKPALLTEFHFGSSDRGPFWPGVMVVNTEAERGPAYRKMLESVLANRQFVGAHWFQYLDQPVTGRWLDGENGHLGLVGMTDVPWQDFVLSVEKTNREMQAQLRQSVETVVAPKGE</sequence>
<feature type="compositionally biased region" description="Basic residues" evidence="3">
    <location>
        <begin position="295"/>
        <end position="330"/>
    </location>
</feature>
<feature type="domain" description="Glycoside hydrolase family 42 N-terminal" evidence="5">
    <location>
        <begin position="580"/>
        <end position="772"/>
    </location>
</feature>
<evidence type="ECO:0000256" key="3">
    <source>
        <dbReference type="SAM" id="MobiDB-lite"/>
    </source>
</evidence>
<dbReference type="Pfam" id="PF02449">
    <property type="entry name" value="Glyco_hydro_42"/>
    <property type="match status" value="1"/>
</dbReference>
<evidence type="ECO:0000256" key="1">
    <source>
        <dbReference type="ARBA" id="ARBA00022801"/>
    </source>
</evidence>
<name>A0A426FSE0_9BURK</name>
<dbReference type="OrthoDB" id="9760450at2"/>
<dbReference type="GO" id="GO:0005975">
    <property type="term" value="P:carbohydrate metabolic process"/>
    <property type="evidence" value="ECO:0007669"/>
    <property type="project" value="InterPro"/>
</dbReference>
<evidence type="ECO:0000313" key="6">
    <source>
        <dbReference type="EMBL" id="RRN45587.1"/>
    </source>
</evidence>
<proteinExistence type="predicted"/>
<evidence type="ECO:0000256" key="2">
    <source>
        <dbReference type="ARBA" id="ARBA00023295"/>
    </source>
</evidence>
<evidence type="ECO:0000256" key="4">
    <source>
        <dbReference type="SAM" id="SignalP"/>
    </source>
</evidence>
<evidence type="ECO:0000259" key="5">
    <source>
        <dbReference type="Pfam" id="PF02449"/>
    </source>
</evidence>
<dbReference type="AlphaFoldDB" id="A0A426FSE0"/>